<dbReference type="SUPFAM" id="SSF55729">
    <property type="entry name" value="Acyl-CoA N-acyltransferases (Nat)"/>
    <property type="match status" value="1"/>
</dbReference>
<evidence type="ECO:0000256" key="3">
    <source>
        <dbReference type="ARBA" id="ARBA00038502"/>
    </source>
</evidence>
<dbReference type="GO" id="GO:0008999">
    <property type="term" value="F:protein-N-terminal-alanine acetyltransferase activity"/>
    <property type="evidence" value="ECO:0007669"/>
    <property type="project" value="TreeGrafter"/>
</dbReference>
<evidence type="ECO:0000313" key="6">
    <source>
        <dbReference type="Proteomes" id="UP000031977"/>
    </source>
</evidence>
<evidence type="ECO:0000259" key="4">
    <source>
        <dbReference type="PROSITE" id="PS51186"/>
    </source>
</evidence>
<dbReference type="PANTHER" id="PTHR43792">
    <property type="entry name" value="GNAT FAMILY, PUTATIVE (AFU_ORTHOLOGUE AFUA_3G00765)-RELATED-RELATED"/>
    <property type="match status" value="1"/>
</dbReference>
<sequence length="197" mass="22863">MEDKSSSVAVHKLDGDLLLRTAEIGDADMIAEYFNTNRTYLKPFEPKREEAFFTVNGWLQKLIKLNELHRLGLGYYCLLIDHETQSMLGTISFSGLTRFPFYSCNVGYSLSQTAQGHGYMRRGLKMACDYMFDVQKMHRIQAGYMPRNKRSEAVLEHVGFNREGYAKDYLLINERWEDHILTALINPNWQPEARKHG</sequence>
<reference evidence="5 6" key="1">
    <citation type="submission" date="2015-01" db="EMBL/GenBank/DDBJ databases">
        <title>Draft genome of Vibrio mytili type strain CAIM 528.</title>
        <authorList>
            <person name="Gonzalez-Castillo A."/>
            <person name="Gomez-Gil B."/>
            <person name="Enciso-Ibarra J."/>
        </authorList>
    </citation>
    <scope>NUCLEOTIDE SEQUENCE [LARGE SCALE GENOMIC DNA]</scope>
    <source>
        <strain evidence="5 6">CAIM 528</strain>
    </source>
</reference>
<dbReference type="AlphaFoldDB" id="A0A0C3E5Y8"/>
<dbReference type="InterPro" id="IPR016181">
    <property type="entry name" value="Acyl_CoA_acyltransferase"/>
</dbReference>
<proteinExistence type="inferred from homology"/>
<keyword evidence="2" id="KW-0012">Acyltransferase</keyword>
<feature type="domain" description="N-acetyltransferase" evidence="4">
    <location>
        <begin position="17"/>
        <end position="182"/>
    </location>
</feature>
<dbReference type="Gene3D" id="3.40.630.30">
    <property type="match status" value="1"/>
</dbReference>
<comment type="similarity">
    <text evidence="3">Belongs to the acetyltransferase family. RimJ subfamily.</text>
</comment>
<evidence type="ECO:0000313" key="5">
    <source>
        <dbReference type="EMBL" id="KIN09793.1"/>
    </source>
</evidence>
<comment type="caution">
    <text evidence="5">The sequence shown here is derived from an EMBL/GenBank/DDBJ whole genome shotgun (WGS) entry which is preliminary data.</text>
</comment>
<dbReference type="Pfam" id="PF13302">
    <property type="entry name" value="Acetyltransf_3"/>
    <property type="match status" value="1"/>
</dbReference>
<dbReference type="Proteomes" id="UP000031977">
    <property type="component" value="Unassembled WGS sequence"/>
</dbReference>
<dbReference type="InterPro" id="IPR000182">
    <property type="entry name" value="GNAT_dom"/>
</dbReference>
<name>A0A0C3E5Y8_9VIBR</name>
<evidence type="ECO:0000256" key="2">
    <source>
        <dbReference type="ARBA" id="ARBA00023315"/>
    </source>
</evidence>
<keyword evidence="6" id="KW-1185">Reference proteome</keyword>
<dbReference type="OrthoDB" id="9801669at2"/>
<keyword evidence="1 5" id="KW-0808">Transferase</keyword>
<organism evidence="5 6">
    <name type="scientific">Vibrio mytili</name>
    <dbReference type="NCBI Taxonomy" id="50718"/>
    <lineage>
        <taxon>Bacteria</taxon>
        <taxon>Pseudomonadati</taxon>
        <taxon>Pseudomonadota</taxon>
        <taxon>Gammaproteobacteria</taxon>
        <taxon>Vibrionales</taxon>
        <taxon>Vibrionaceae</taxon>
        <taxon>Vibrio</taxon>
    </lineage>
</organism>
<dbReference type="GO" id="GO:0005737">
    <property type="term" value="C:cytoplasm"/>
    <property type="evidence" value="ECO:0007669"/>
    <property type="project" value="TreeGrafter"/>
</dbReference>
<dbReference type="EMBL" id="JXOK01000065">
    <property type="protein sequence ID" value="KIN09793.1"/>
    <property type="molecule type" value="Genomic_DNA"/>
</dbReference>
<dbReference type="STRING" id="50718.SU60_16710"/>
<accession>A0A0C3E5Y8</accession>
<gene>
    <name evidence="5" type="ORF">SU60_16710</name>
</gene>
<dbReference type="PANTHER" id="PTHR43792:SF8">
    <property type="entry name" value="[RIBOSOMAL PROTEIN US5]-ALANINE N-ACETYLTRANSFERASE"/>
    <property type="match status" value="1"/>
</dbReference>
<protein>
    <submittedName>
        <fullName evidence="5">Ribosomal-protein-alanine acetyltransferase</fullName>
    </submittedName>
</protein>
<evidence type="ECO:0000256" key="1">
    <source>
        <dbReference type="ARBA" id="ARBA00022679"/>
    </source>
</evidence>
<dbReference type="InterPro" id="IPR051531">
    <property type="entry name" value="N-acetyltransferase"/>
</dbReference>
<dbReference type="PROSITE" id="PS51186">
    <property type="entry name" value="GNAT"/>
    <property type="match status" value="1"/>
</dbReference>
<dbReference type="NCBIfam" id="NF008072">
    <property type="entry name" value="PRK10809.1"/>
    <property type="match status" value="1"/>
</dbReference>
<dbReference type="RefSeq" id="WP_041156527.1">
    <property type="nucleotide sequence ID" value="NZ_CBCRVP010000015.1"/>
</dbReference>